<keyword evidence="2" id="KW-0274">FAD</keyword>
<evidence type="ECO:0000256" key="2">
    <source>
        <dbReference type="ARBA" id="ARBA00022827"/>
    </source>
</evidence>
<organism evidence="6 7">
    <name type="scientific">Cohnella zeiphila</name>
    <dbReference type="NCBI Taxonomy" id="2761120"/>
    <lineage>
        <taxon>Bacteria</taxon>
        <taxon>Bacillati</taxon>
        <taxon>Bacillota</taxon>
        <taxon>Bacilli</taxon>
        <taxon>Bacillales</taxon>
        <taxon>Paenibacillaceae</taxon>
        <taxon>Cohnella</taxon>
    </lineage>
</organism>
<protein>
    <submittedName>
        <fullName evidence="6">FAD binding domain-containing protein</fullName>
    </submittedName>
</protein>
<proteinExistence type="predicted"/>
<evidence type="ECO:0000313" key="7">
    <source>
        <dbReference type="Proteomes" id="UP000564644"/>
    </source>
</evidence>
<feature type="domain" description="FAD-binding PCMH-type" evidence="5">
    <location>
        <begin position="1"/>
        <end position="176"/>
    </location>
</feature>
<evidence type="ECO:0000256" key="1">
    <source>
        <dbReference type="ARBA" id="ARBA00022630"/>
    </source>
</evidence>
<keyword evidence="7" id="KW-1185">Reference proteome</keyword>
<dbReference type="EMBL" id="JACJVO010000016">
    <property type="protein sequence ID" value="MBB6732026.1"/>
    <property type="molecule type" value="Genomic_DNA"/>
</dbReference>
<dbReference type="Pfam" id="PF03450">
    <property type="entry name" value="CO_deh_flav_C"/>
    <property type="match status" value="1"/>
</dbReference>
<dbReference type="Gene3D" id="3.30.465.10">
    <property type="match status" value="1"/>
</dbReference>
<evidence type="ECO:0000256" key="3">
    <source>
        <dbReference type="ARBA" id="ARBA00023002"/>
    </source>
</evidence>
<evidence type="ECO:0000313" key="6">
    <source>
        <dbReference type="EMBL" id="MBB6732026.1"/>
    </source>
</evidence>
<dbReference type="Gene3D" id="3.30.390.50">
    <property type="entry name" value="CO dehydrogenase flavoprotein, C-terminal domain"/>
    <property type="match status" value="1"/>
</dbReference>
<dbReference type="AlphaFoldDB" id="A0A7X0SLD3"/>
<dbReference type="SUPFAM" id="SSF56176">
    <property type="entry name" value="FAD-binding/transporter-associated domain-like"/>
    <property type="match status" value="1"/>
</dbReference>
<dbReference type="InterPro" id="IPR051312">
    <property type="entry name" value="Diverse_Substr_Oxidored"/>
</dbReference>
<accession>A0A7X0SLD3</accession>
<dbReference type="InterPro" id="IPR036683">
    <property type="entry name" value="CO_DH_flav_C_dom_sf"/>
</dbReference>
<dbReference type="PROSITE" id="PS51387">
    <property type="entry name" value="FAD_PCMH"/>
    <property type="match status" value="1"/>
</dbReference>
<dbReference type="InterPro" id="IPR016169">
    <property type="entry name" value="FAD-bd_PCMH_sub2"/>
</dbReference>
<dbReference type="InterPro" id="IPR002346">
    <property type="entry name" value="Mopterin_DH_FAD-bd"/>
</dbReference>
<name>A0A7X0SLD3_9BACL</name>
<dbReference type="GO" id="GO:0071949">
    <property type="term" value="F:FAD binding"/>
    <property type="evidence" value="ECO:0007669"/>
    <property type="project" value="InterPro"/>
</dbReference>
<dbReference type="InterPro" id="IPR016166">
    <property type="entry name" value="FAD-bd_PCMH"/>
</dbReference>
<keyword evidence="3" id="KW-0560">Oxidoreductase</keyword>
<dbReference type="GO" id="GO:0016491">
    <property type="term" value="F:oxidoreductase activity"/>
    <property type="evidence" value="ECO:0007669"/>
    <property type="project" value="UniProtKB-KW"/>
</dbReference>
<keyword evidence="1" id="KW-0285">Flavoprotein</keyword>
<dbReference type="Proteomes" id="UP000564644">
    <property type="component" value="Unassembled WGS sequence"/>
</dbReference>
<dbReference type="Pfam" id="PF00941">
    <property type="entry name" value="FAD_binding_5"/>
    <property type="match status" value="1"/>
</dbReference>
<reference evidence="6 7" key="1">
    <citation type="submission" date="2020-08" db="EMBL/GenBank/DDBJ databases">
        <title>Cohnella phylogeny.</title>
        <authorList>
            <person name="Dunlap C."/>
        </authorList>
    </citation>
    <scope>NUCLEOTIDE SEQUENCE [LARGE SCALE GENOMIC DNA]</scope>
    <source>
        <strain evidence="6 7">CBP 2801</strain>
    </source>
</reference>
<evidence type="ECO:0000256" key="4">
    <source>
        <dbReference type="SAM" id="MobiDB-lite"/>
    </source>
</evidence>
<dbReference type="RefSeq" id="WP_185129690.1">
    <property type="nucleotide sequence ID" value="NZ_JACJVO010000016.1"/>
</dbReference>
<dbReference type="InterPro" id="IPR036318">
    <property type="entry name" value="FAD-bd_PCMH-like_sf"/>
</dbReference>
<dbReference type="PANTHER" id="PTHR42659:SF2">
    <property type="entry name" value="XANTHINE DEHYDROGENASE SUBUNIT C-RELATED"/>
    <property type="match status" value="1"/>
</dbReference>
<sequence>MPAPIPAVWHPQNAEEACRLKRRFGEDAVYVSGGTLLRTQWEAGDRQVPAGLIDLTAVKELRGLEEEGGALAIGALTTLTACRREPGVQNRFPLLAEAARAIAAPPVRNLATIGGNVLSEVGDSLPALLAYEARLEWQQGEEVRTQAAAEWLERTRGGPEDANRLLLRIRLPLEAAEPDGGDGGNGRTFGFYEKIGRRETFVPSSVTMAIRGRIDGGGRLRDIRLAAGGGRTIPKRFPLLEERLEGAAADDNAVLTLHRLLLEQYAPAPDPFESADYRKRVAANVAASHLWKAIRNQEGERRAGDAAQSREQRRPMADEAGRTG</sequence>
<dbReference type="PANTHER" id="PTHR42659">
    <property type="entry name" value="XANTHINE DEHYDROGENASE SUBUNIT C-RELATED"/>
    <property type="match status" value="1"/>
</dbReference>
<dbReference type="SMART" id="SM01092">
    <property type="entry name" value="CO_deh_flav_C"/>
    <property type="match status" value="1"/>
</dbReference>
<dbReference type="SUPFAM" id="SSF55447">
    <property type="entry name" value="CO dehydrogenase flavoprotein C-terminal domain-like"/>
    <property type="match status" value="1"/>
</dbReference>
<comment type="caution">
    <text evidence="6">The sequence shown here is derived from an EMBL/GenBank/DDBJ whole genome shotgun (WGS) entry which is preliminary data.</text>
</comment>
<feature type="region of interest" description="Disordered" evidence="4">
    <location>
        <begin position="296"/>
        <end position="324"/>
    </location>
</feature>
<evidence type="ECO:0000259" key="5">
    <source>
        <dbReference type="PROSITE" id="PS51387"/>
    </source>
</evidence>
<dbReference type="InterPro" id="IPR005107">
    <property type="entry name" value="CO_DH_flav_C"/>
</dbReference>
<gene>
    <name evidence="6" type="ORF">H7C18_13985</name>
</gene>